<evidence type="ECO:0000256" key="3">
    <source>
        <dbReference type="ARBA" id="ARBA00022448"/>
    </source>
</evidence>
<evidence type="ECO:0000256" key="1">
    <source>
        <dbReference type="ARBA" id="ARBA00004167"/>
    </source>
</evidence>
<dbReference type="EMBL" id="CP136898">
    <property type="protein sequence ID" value="WOL19040.1"/>
    <property type="molecule type" value="Genomic_DNA"/>
</dbReference>
<proteinExistence type="inferred from homology"/>
<feature type="region of interest" description="Disordered" evidence="8">
    <location>
        <begin position="1"/>
        <end position="26"/>
    </location>
</feature>
<dbReference type="GO" id="GO:0080143">
    <property type="term" value="P:regulation of amino acid export"/>
    <property type="evidence" value="ECO:0007669"/>
    <property type="project" value="InterPro"/>
</dbReference>
<sequence>MRTGAGFDDSSGAPPWEAPASSPVEPHSPWQSPVPYLFGGLAALLCLISLALLILACSYWKLSSYLDSPPDDRAAAALQQHDREKPSDDPAAKETATKEEQFLVIMAGDSAPTFIAVPIAAASAAPNSNKTGVDAKPGKGGKRAGLSRVTSPGTSEGNQTLSNRDQ</sequence>
<evidence type="ECO:0000256" key="9">
    <source>
        <dbReference type="SAM" id="Phobius"/>
    </source>
</evidence>
<feature type="compositionally biased region" description="Polar residues" evidence="8">
    <location>
        <begin position="148"/>
        <end position="166"/>
    </location>
</feature>
<evidence type="ECO:0000256" key="7">
    <source>
        <dbReference type="ARBA" id="ARBA00023136"/>
    </source>
</evidence>
<accession>A0AAQ3L2L7</accession>
<evidence type="ECO:0000313" key="10">
    <source>
        <dbReference type="EMBL" id="WOL19040.1"/>
    </source>
</evidence>
<evidence type="ECO:0000313" key="11">
    <source>
        <dbReference type="Proteomes" id="UP001327560"/>
    </source>
</evidence>
<feature type="region of interest" description="Disordered" evidence="8">
    <location>
        <begin position="71"/>
        <end position="100"/>
    </location>
</feature>
<keyword evidence="11" id="KW-1185">Reference proteome</keyword>
<comment type="subcellular location">
    <subcellularLocation>
        <location evidence="1">Membrane</location>
        <topology evidence="1">Single-pass membrane protein</topology>
    </subcellularLocation>
</comment>
<keyword evidence="4 9" id="KW-0812">Transmembrane</keyword>
<organism evidence="10 11">
    <name type="scientific">Canna indica</name>
    <name type="common">Indian-shot</name>
    <dbReference type="NCBI Taxonomy" id="4628"/>
    <lineage>
        <taxon>Eukaryota</taxon>
        <taxon>Viridiplantae</taxon>
        <taxon>Streptophyta</taxon>
        <taxon>Embryophyta</taxon>
        <taxon>Tracheophyta</taxon>
        <taxon>Spermatophyta</taxon>
        <taxon>Magnoliopsida</taxon>
        <taxon>Liliopsida</taxon>
        <taxon>Zingiberales</taxon>
        <taxon>Cannaceae</taxon>
        <taxon>Canna</taxon>
    </lineage>
</organism>
<dbReference type="AlphaFoldDB" id="A0AAQ3L2L7"/>
<evidence type="ECO:0000256" key="8">
    <source>
        <dbReference type="SAM" id="MobiDB-lite"/>
    </source>
</evidence>
<dbReference type="PANTHER" id="PTHR33228:SF82">
    <property type="entry name" value="OS06G0654400 PROTEIN"/>
    <property type="match status" value="1"/>
</dbReference>
<keyword evidence="5" id="KW-0029">Amino-acid transport</keyword>
<gene>
    <name evidence="10" type="ORF">Cni_G27837</name>
</gene>
<evidence type="ECO:0000256" key="6">
    <source>
        <dbReference type="ARBA" id="ARBA00022989"/>
    </source>
</evidence>
<dbReference type="InterPro" id="IPR040359">
    <property type="entry name" value="GDU"/>
</dbReference>
<dbReference type="Proteomes" id="UP001327560">
    <property type="component" value="Chromosome 9"/>
</dbReference>
<reference evidence="10 11" key="1">
    <citation type="submission" date="2023-10" db="EMBL/GenBank/DDBJ databases">
        <title>Chromosome-scale genome assembly provides insights into flower coloration mechanisms of Canna indica.</title>
        <authorList>
            <person name="Li C."/>
        </authorList>
    </citation>
    <scope>NUCLEOTIDE SEQUENCE [LARGE SCALE GENOMIC DNA]</scope>
    <source>
        <tissue evidence="10">Flower</tissue>
    </source>
</reference>
<evidence type="ECO:0000256" key="4">
    <source>
        <dbReference type="ARBA" id="ARBA00022692"/>
    </source>
</evidence>
<keyword evidence="3" id="KW-0813">Transport</keyword>
<dbReference type="GO" id="GO:0006865">
    <property type="term" value="P:amino acid transport"/>
    <property type="evidence" value="ECO:0007669"/>
    <property type="project" value="UniProtKB-KW"/>
</dbReference>
<evidence type="ECO:0000256" key="2">
    <source>
        <dbReference type="ARBA" id="ARBA00009977"/>
    </source>
</evidence>
<evidence type="ECO:0000256" key="5">
    <source>
        <dbReference type="ARBA" id="ARBA00022970"/>
    </source>
</evidence>
<comment type="similarity">
    <text evidence="2">Belongs to the GLUTAMINE DUMPER 1 (TC 9.B.60) family.</text>
</comment>
<feature type="transmembrane region" description="Helical" evidence="9">
    <location>
        <begin position="36"/>
        <end position="60"/>
    </location>
</feature>
<protein>
    <submittedName>
        <fullName evidence="10">Protein GLUTAMINE DUMPER 4-like</fullName>
    </submittedName>
</protein>
<keyword evidence="7 9" id="KW-0472">Membrane</keyword>
<dbReference type="PANTHER" id="PTHR33228">
    <property type="entry name" value="PROTEIN GLUTAMINE DUMPER 4-RELATED"/>
    <property type="match status" value="1"/>
</dbReference>
<keyword evidence="6 9" id="KW-1133">Transmembrane helix</keyword>
<dbReference type="GO" id="GO:0016020">
    <property type="term" value="C:membrane"/>
    <property type="evidence" value="ECO:0007669"/>
    <property type="project" value="UniProtKB-SubCell"/>
</dbReference>
<name>A0AAQ3L2L7_9LILI</name>
<feature type="region of interest" description="Disordered" evidence="8">
    <location>
        <begin position="125"/>
        <end position="166"/>
    </location>
</feature>